<feature type="transmembrane region" description="Helical" evidence="2">
    <location>
        <begin position="175"/>
        <end position="195"/>
    </location>
</feature>
<reference evidence="3" key="1">
    <citation type="submission" date="2020-05" db="UniProtKB">
        <authorList>
            <consortium name="EnsemblMetazoa"/>
        </authorList>
    </citation>
    <scope>IDENTIFICATION</scope>
    <source>
        <strain evidence="3">Jacobina</strain>
    </source>
</reference>
<dbReference type="VEuPathDB" id="VectorBase:LLOJ002685"/>
<dbReference type="EMBL" id="AJWK01008721">
    <property type="status" value="NOT_ANNOTATED_CDS"/>
    <property type="molecule type" value="Genomic_DNA"/>
</dbReference>
<feature type="transmembrane region" description="Helical" evidence="2">
    <location>
        <begin position="96"/>
        <end position="119"/>
    </location>
</feature>
<keyword evidence="2" id="KW-1133">Transmembrane helix</keyword>
<keyword evidence="2" id="KW-0812">Transmembrane</keyword>
<feature type="compositionally biased region" description="Polar residues" evidence="1">
    <location>
        <begin position="940"/>
        <end position="956"/>
    </location>
</feature>
<keyword evidence="4" id="KW-1185">Reference proteome</keyword>
<dbReference type="VEuPathDB" id="VectorBase:LLONM1_001297"/>
<evidence type="ECO:0000313" key="4">
    <source>
        <dbReference type="Proteomes" id="UP000092461"/>
    </source>
</evidence>
<feature type="transmembrane region" description="Helical" evidence="2">
    <location>
        <begin position="310"/>
        <end position="329"/>
    </location>
</feature>
<dbReference type="EMBL" id="AJWK01008720">
    <property type="status" value="NOT_ANNOTATED_CDS"/>
    <property type="molecule type" value="Genomic_DNA"/>
</dbReference>
<feature type="compositionally biased region" description="Basic and acidic residues" evidence="1">
    <location>
        <begin position="804"/>
        <end position="820"/>
    </location>
</feature>
<feature type="transmembrane region" description="Helical" evidence="2">
    <location>
        <begin position="502"/>
        <end position="524"/>
    </location>
</feature>
<dbReference type="EnsemblMetazoa" id="LLOJ002685-RA">
    <property type="protein sequence ID" value="LLOJ002685-PA"/>
    <property type="gene ID" value="LLOJ002685"/>
</dbReference>
<feature type="compositionally biased region" description="Basic and acidic residues" evidence="1">
    <location>
        <begin position="766"/>
        <end position="776"/>
    </location>
</feature>
<evidence type="ECO:0000256" key="1">
    <source>
        <dbReference type="SAM" id="MobiDB-lite"/>
    </source>
</evidence>
<proteinExistence type="predicted"/>
<feature type="transmembrane region" description="Helical" evidence="2">
    <location>
        <begin position="442"/>
        <end position="465"/>
    </location>
</feature>
<evidence type="ECO:0000256" key="2">
    <source>
        <dbReference type="SAM" id="Phobius"/>
    </source>
</evidence>
<feature type="compositionally biased region" description="Low complexity" evidence="1">
    <location>
        <begin position="821"/>
        <end position="831"/>
    </location>
</feature>
<dbReference type="EMBL" id="AJWK01008719">
    <property type="status" value="NOT_ANNOTATED_CDS"/>
    <property type="molecule type" value="Genomic_DNA"/>
</dbReference>
<sequence>SVKLQAWSIRRKLRLVHQARSYVAQHEGALQERLAMSGRTKDLMARFKLLLAAKWQQGRRELANISTILIPWERRIKEIESHFGSVVASYFTFLRWLFWVNIVIAVVLTVFVVVPEIVATDLMGKNDDRKQMLPEEKATAANFLTIWDFEGFLKYSPLFYGYYSDVSGTLWGYKLPLAYFLTGLVVYIYSFVATLRKMAENSRMSKLSSKDDECVFSWKLFTGWDFMIGHAETAHNRVASVVLSFKEALLEEAEKKKDKRNWKVIGLRIVVNLLVAGLLVVSAYAVVMVVNRSTENEANSSWWRRNEITIVMSLISFFFPMFFEGLGFMESYHPRQQLRLQLARIMLLNLLNLYSLIFALFDKISDMNTELLQIKADIGMNHNLTHRTTPLPTESFSVVDFFPTVIGGAPMADYVMTSTAEIEEVATTFITEVTTASRSNNFYLALLLTMLFLCVLPVAFAIVWLEPSWHCGPFSNRHRIYYIFTETLRETLPQTLHRPLDYIASPSTVIPLLLLLVLIIYYLISLTNALREANQDLRNQLRRERMEERKKMRKLAENKPTTDANAPTGISERWRKVLENATSPLTPTGAAPVDTEENKMQAKKELLQRIMKKALRKSSATSDEDSTPAAPAMPADDETDTEQHDSLPHDHESGQNAEERDNRVNKQKNEVKTRESLPEILKKLREAAKKQKQEENRESPEKKGGNDHPLKKFRVEKDPEKTDRRQSLTLKKPRNHENQEFSVISEREKPKVFNFDLPTNAEEDLRDLRIPEKDLSTSEEEKDSTSSRTQHKGAVVCKEFTAPKSEKAKYGVIKVKKDAKPSSPKEQSSPKNEPEPVMSPKEPAKGMKKLNSFFNLVKEAIQAKKDQDAEAGPAEEVSNVKEEGKLEDKEEAKERSKERAKGASKVEAKEKPKKEVKEEREEVSGKSQSKKFEKPKRQDSVASIWSDNIPTITISKTESDECILEAKETREENKES</sequence>
<accession>A0A1B0CEB5</accession>
<feature type="compositionally biased region" description="Basic and acidic residues" evidence="1">
    <location>
        <begin position="878"/>
        <end position="939"/>
    </location>
</feature>
<name>A0A1B0CEB5_LUTLO</name>
<feature type="compositionally biased region" description="Basic and acidic residues" evidence="1">
    <location>
        <begin position="548"/>
        <end position="557"/>
    </location>
</feature>
<dbReference type="GO" id="GO:0008381">
    <property type="term" value="F:mechanosensitive monoatomic ion channel activity"/>
    <property type="evidence" value="ECO:0007669"/>
    <property type="project" value="TreeGrafter"/>
</dbReference>
<protein>
    <recommendedName>
        <fullName evidence="5">Transmembrane channel-like protein 3</fullName>
    </recommendedName>
</protein>
<organism evidence="3 4">
    <name type="scientific">Lutzomyia longipalpis</name>
    <name type="common">Sand fly</name>
    <dbReference type="NCBI Taxonomy" id="7200"/>
    <lineage>
        <taxon>Eukaryota</taxon>
        <taxon>Metazoa</taxon>
        <taxon>Ecdysozoa</taxon>
        <taxon>Arthropoda</taxon>
        <taxon>Hexapoda</taxon>
        <taxon>Insecta</taxon>
        <taxon>Pterygota</taxon>
        <taxon>Neoptera</taxon>
        <taxon>Endopterygota</taxon>
        <taxon>Diptera</taxon>
        <taxon>Nematocera</taxon>
        <taxon>Psychodoidea</taxon>
        <taxon>Psychodidae</taxon>
        <taxon>Lutzomyia</taxon>
        <taxon>Lutzomyia</taxon>
    </lineage>
</organism>
<dbReference type="VEuPathDB" id="VectorBase:LLONM1_011902"/>
<feature type="transmembrane region" description="Helical" evidence="2">
    <location>
        <begin position="265"/>
        <end position="290"/>
    </location>
</feature>
<keyword evidence="2" id="KW-0472">Membrane</keyword>
<dbReference type="PANTHER" id="PTHR23302:SF40">
    <property type="entry name" value="TRANSMEMBRANE CHANNEL-LIKE PROTEIN"/>
    <property type="match status" value="1"/>
</dbReference>
<feature type="compositionally biased region" description="Basic and acidic residues" evidence="1">
    <location>
        <begin position="735"/>
        <end position="751"/>
    </location>
</feature>
<dbReference type="GO" id="GO:0005886">
    <property type="term" value="C:plasma membrane"/>
    <property type="evidence" value="ECO:0007669"/>
    <property type="project" value="InterPro"/>
</dbReference>
<feature type="region of interest" description="Disordered" evidence="1">
    <location>
        <begin position="614"/>
        <end position="850"/>
    </location>
</feature>
<dbReference type="PANTHER" id="PTHR23302">
    <property type="entry name" value="TRANSMEMBRANE CHANNEL-RELATED"/>
    <property type="match status" value="1"/>
</dbReference>
<evidence type="ECO:0008006" key="5">
    <source>
        <dbReference type="Google" id="ProtNLM"/>
    </source>
</evidence>
<dbReference type="InterPro" id="IPR038900">
    <property type="entry name" value="TMC"/>
</dbReference>
<evidence type="ECO:0000313" key="3">
    <source>
        <dbReference type="EnsemblMetazoa" id="LLOJ002685-PA"/>
    </source>
</evidence>
<dbReference type="AlphaFoldDB" id="A0A1B0CEB5"/>
<feature type="region of interest" description="Disordered" evidence="1">
    <location>
        <begin position="863"/>
        <end position="976"/>
    </location>
</feature>
<feature type="compositionally biased region" description="Basic and acidic residues" evidence="1">
    <location>
        <begin position="641"/>
        <end position="726"/>
    </location>
</feature>
<feature type="compositionally biased region" description="Basic and acidic residues" evidence="1">
    <location>
        <begin position="964"/>
        <end position="976"/>
    </location>
</feature>
<dbReference type="Proteomes" id="UP000092461">
    <property type="component" value="Unassembled WGS sequence"/>
</dbReference>
<feature type="region of interest" description="Disordered" evidence="1">
    <location>
        <begin position="548"/>
        <end position="571"/>
    </location>
</feature>